<organism evidence="2">
    <name type="scientific">viral metagenome</name>
    <dbReference type="NCBI Taxonomy" id="1070528"/>
    <lineage>
        <taxon>unclassified sequences</taxon>
        <taxon>metagenomes</taxon>
        <taxon>organismal metagenomes</taxon>
    </lineage>
</organism>
<dbReference type="GO" id="GO:0042262">
    <property type="term" value="P:DNA protection"/>
    <property type="evidence" value="ECO:0007669"/>
    <property type="project" value="InterPro"/>
</dbReference>
<reference evidence="2" key="1">
    <citation type="journal article" date="2020" name="Nature">
        <title>Giant virus diversity and host interactions through global metagenomics.</title>
        <authorList>
            <person name="Schulz F."/>
            <person name="Roux S."/>
            <person name="Paez-Espino D."/>
            <person name="Jungbluth S."/>
            <person name="Walsh D.A."/>
            <person name="Denef V.J."/>
            <person name="McMahon K.D."/>
            <person name="Konstantinidis K.T."/>
            <person name="Eloe-Fadrosh E.A."/>
            <person name="Kyrpides N.C."/>
            <person name="Woyke T."/>
        </authorList>
    </citation>
    <scope>NUCLEOTIDE SEQUENCE</scope>
    <source>
        <strain evidence="2">GVMAG-S-ERX555907-63</strain>
    </source>
</reference>
<evidence type="ECO:0000256" key="1">
    <source>
        <dbReference type="SAM" id="MobiDB-lite"/>
    </source>
</evidence>
<evidence type="ECO:0000313" key="2">
    <source>
        <dbReference type="EMBL" id="QHU22708.1"/>
    </source>
</evidence>
<accession>A0A6C0L2J0</accession>
<dbReference type="EMBL" id="MN741017">
    <property type="protein sequence ID" value="QHU22708.1"/>
    <property type="molecule type" value="Genomic_DNA"/>
</dbReference>
<sequence>MEDGKRSFTVVEIRKPGQKNKSGSTKKTTGDGGRYLSKSPRAAASKAFNASCRSKSIKGQCTLEVTLKETTRNGEEKLYKYACKRIKLAEPRIVKFGKNEVKIEYDTRIVSLN</sequence>
<dbReference type="SUPFAM" id="SSF102875">
    <property type="entry name" value="Chromosomal protein MC1"/>
    <property type="match status" value="1"/>
</dbReference>
<protein>
    <submittedName>
        <fullName evidence="2">Uncharacterized protein</fullName>
    </submittedName>
</protein>
<feature type="region of interest" description="Disordered" evidence="1">
    <location>
        <begin position="1"/>
        <end position="40"/>
    </location>
</feature>
<proteinExistence type="predicted"/>
<dbReference type="InterPro" id="IPR036620">
    <property type="entry name" value="MC1_sf"/>
</dbReference>
<name>A0A6C0L2J0_9ZZZZ</name>
<dbReference type="AlphaFoldDB" id="A0A6C0L2J0"/>